<name>K2J5Q1_9PROT</name>
<dbReference type="PATRIC" id="fig|1207063.3.peg.3192"/>
<feature type="domain" description="GST N-terminal" evidence="3">
    <location>
        <begin position="5"/>
        <end position="91"/>
    </location>
</feature>
<dbReference type="Gene3D" id="3.40.30.10">
    <property type="entry name" value="Glutaredoxin"/>
    <property type="match status" value="1"/>
</dbReference>
<dbReference type="InterPro" id="IPR004045">
    <property type="entry name" value="Glutathione_S-Trfase_N"/>
</dbReference>
<dbReference type="GO" id="GO:0016740">
    <property type="term" value="F:transferase activity"/>
    <property type="evidence" value="ECO:0007669"/>
    <property type="project" value="UniProtKB-KW"/>
</dbReference>
<dbReference type="PANTHER" id="PTHR44051:SF19">
    <property type="entry name" value="DISULFIDE-BOND OXIDOREDUCTASE YFCG"/>
    <property type="match status" value="1"/>
</dbReference>
<evidence type="ECO:0000313" key="5">
    <source>
        <dbReference type="EMBL" id="EKE70172.1"/>
    </source>
</evidence>
<dbReference type="eggNOG" id="COG0625">
    <property type="taxonomic scope" value="Bacteria"/>
</dbReference>
<comment type="similarity">
    <text evidence="1">Belongs to the GST superfamily.</text>
</comment>
<dbReference type="SFLD" id="SFLDS00019">
    <property type="entry name" value="Glutathione_Transferase_(cytos"/>
    <property type="match status" value="1"/>
</dbReference>
<reference evidence="5 6" key="1">
    <citation type="journal article" date="2012" name="J. Bacteriol.">
        <title>Genome Sequence of Oceanibaculum indicum Type Strain P24.</title>
        <authorList>
            <person name="Lai Q."/>
            <person name="Shao Z."/>
        </authorList>
    </citation>
    <scope>NUCLEOTIDE SEQUENCE [LARGE SCALE GENOMIC DNA]</scope>
    <source>
        <strain evidence="5 6">P24</strain>
    </source>
</reference>
<dbReference type="PANTHER" id="PTHR44051">
    <property type="entry name" value="GLUTATHIONE S-TRANSFERASE-RELATED"/>
    <property type="match status" value="1"/>
</dbReference>
<dbReference type="InterPro" id="IPR040079">
    <property type="entry name" value="Glutathione_S-Trfase"/>
</dbReference>
<dbReference type="PROSITE" id="PS50405">
    <property type="entry name" value="GST_CTER"/>
    <property type="match status" value="1"/>
</dbReference>
<dbReference type="AlphaFoldDB" id="K2J5Q1"/>
<gene>
    <name evidence="5" type="ORF">P24_15826</name>
</gene>
<dbReference type="RefSeq" id="WP_008945768.1">
    <property type="nucleotide sequence ID" value="NZ_AMRL01000027.1"/>
</dbReference>
<dbReference type="SFLD" id="SFLDG01150">
    <property type="entry name" value="Main.1:_Beta-like"/>
    <property type="match status" value="1"/>
</dbReference>
<dbReference type="SUPFAM" id="SSF47616">
    <property type="entry name" value="GST C-terminal domain-like"/>
    <property type="match status" value="1"/>
</dbReference>
<dbReference type="Gene3D" id="1.20.1050.10">
    <property type="match status" value="1"/>
</dbReference>
<dbReference type="FunFam" id="3.40.30.10:FF:000039">
    <property type="entry name" value="Glutathione S-transferase domain"/>
    <property type="match status" value="1"/>
</dbReference>
<comment type="caution">
    <text evidence="5">The sequence shown here is derived from an EMBL/GenBank/DDBJ whole genome shotgun (WGS) entry which is preliminary data.</text>
</comment>
<sequence length="225" mass="25560">MSDQTGLTIWGRRSAFNVQKVMWLIGELDIPHTHIDAGGDAGGLDTPEFRAMNPHGRVPVIRDAARDGGGTVIWESHTILRYLAAVYGKESFWHDDPAARSRDECWMDWSATALQPAFLSGLFWGYYRTPEDRRDWTAIRVKQDACAQYMRVLDAELADRPYLSGDRLGLADIPAGACLFRYFGMGLDYPEVPNVQAWFARLQERPAYRAHVMLPFDNLYGRLAF</sequence>
<dbReference type="SFLD" id="SFLDG00358">
    <property type="entry name" value="Main_(cytGST)"/>
    <property type="match status" value="1"/>
</dbReference>
<proteinExistence type="inferred from homology"/>
<feature type="domain" description="GST C-terminal" evidence="4">
    <location>
        <begin position="96"/>
        <end position="225"/>
    </location>
</feature>
<organism evidence="5 6">
    <name type="scientific">Oceanibaculum indicum P24</name>
    <dbReference type="NCBI Taxonomy" id="1207063"/>
    <lineage>
        <taxon>Bacteria</taxon>
        <taxon>Pseudomonadati</taxon>
        <taxon>Pseudomonadota</taxon>
        <taxon>Alphaproteobacteria</taxon>
        <taxon>Rhodospirillales</taxon>
        <taxon>Oceanibaculaceae</taxon>
        <taxon>Oceanibaculum</taxon>
    </lineage>
</organism>
<evidence type="ECO:0000313" key="6">
    <source>
        <dbReference type="Proteomes" id="UP000006746"/>
    </source>
</evidence>
<dbReference type="Pfam" id="PF13409">
    <property type="entry name" value="GST_N_2"/>
    <property type="match status" value="1"/>
</dbReference>
<dbReference type="InterPro" id="IPR036282">
    <property type="entry name" value="Glutathione-S-Trfase_C_sf"/>
</dbReference>
<dbReference type="STRING" id="1207063.P24_15826"/>
<evidence type="ECO:0000256" key="2">
    <source>
        <dbReference type="ARBA" id="ARBA00022679"/>
    </source>
</evidence>
<dbReference type="Proteomes" id="UP000006746">
    <property type="component" value="Unassembled WGS sequence"/>
</dbReference>
<evidence type="ECO:0000256" key="1">
    <source>
        <dbReference type="ARBA" id="ARBA00007409"/>
    </source>
</evidence>
<evidence type="ECO:0000259" key="3">
    <source>
        <dbReference type="PROSITE" id="PS50404"/>
    </source>
</evidence>
<keyword evidence="2 5" id="KW-0808">Transferase</keyword>
<dbReference type="InterPro" id="IPR036249">
    <property type="entry name" value="Thioredoxin-like_sf"/>
</dbReference>
<accession>K2J5Q1</accession>
<evidence type="ECO:0000259" key="4">
    <source>
        <dbReference type="PROSITE" id="PS50405"/>
    </source>
</evidence>
<keyword evidence="6" id="KW-1185">Reference proteome</keyword>
<dbReference type="Pfam" id="PF00043">
    <property type="entry name" value="GST_C"/>
    <property type="match status" value="1"/>
</dbReference>
<dbReference type="InterPro" id="IPR010987">
    <property type="entry name" value="Glutathione-S-Trfase_C-like"/>
</dbReference>
<protein>
    <submittedName>
        <fullName evidence="5">Glutathione S-transferase-like protein</fullName>
    </submittedName>
</protein>
<dbReference type="CDD" id="cd03047">
    <property type="entry name" value="GST_N_2"/>
    <property type="match status" value="1"/>
</dbReference>
<dbReference type="SUPFAM" id="SSF52833">
    <property type="entry name" value="Thioredoxin-like"/>
    <property type="match status" value="1"/>
</dbReference>
<dbReference type="InterPro" id="IPR004046">
    <property type="entry name" value="GST_C"/>
</dbReference>
<dbReference type="EMBL" id="AMRL01000027">
    <property type="protein sequence ID" value="EKE70172.1"/>
    <property type="molecule type" value="Genomic_DNA"/>
</dbReference>
<dbReference type="PROSITE" id="PS50404">
    <property type="entry name" value="GST_NTER"/>
    <property type="match status" value="1"/>
</dbReference>